<evidence type="ECO:0000313" key="1">
    <source>
        <dbReference type="EMBL" id="KZD23889.1"/>
    </source>
</evidence>
<dbReference type="Proteomes" id="UP000076574">
    <property type="component" value="Unassembled WGS sequence"/>
</dbReference>
<accession>A0A163ZUU6</accession>
<organism evidence="1 2">
    <name type="scientific">Tardiphaga robiniae</name>
    <dbReference type="NCBI Taxonomy" id="943830"/>
    <lineage>
        <taxon>Bacteria</taxon>
        <taxon>Pseudomonadati</taxon>
        <taxon>Pseudomonadota</taxon>
        <taxon>Alphaproteobacteria</taxon>
        <taxon>Hyphomicrobiales</taxon>
        <taxon>Nitrobacteraceae</taxon>
        <taxon>Tardiphaga</taxon>
    </lineage>
</organism>
<keyword evidence="2" id="KW-1185">Reference proteome</keyword>
<proteinExistence type="predicted"/>
<dbReference type="AlphaFoldDB" id="A0A163ZUU6"/>
<evidence type="ECO:0000313" key="2">
    <source>
        <dbReference type="Proteomes" id="UP000076574"/>
    </source>
</evidence>
<name>A0A163ZUU6_9BRAD</name>
<reference evidence="1 2" key="1">
    <citation type="submission" date="2016-03" db="EMBL/GenBank/DDBJ databases">
        <title>Microsymbionts genomes from the relict species Vavilovia formosa (Stev.) Fed.</title>
        <authorList>
            <person name="Kopat V."/>
            <person name="Chirak E."/>
            <person name="Kimeklis A."/>
            <person name="Andronov E."/>
        </authorList>
    </citation>
    <scope>NUCLEOTIDE SEQUENCE [LARGE SCALE GENOMIC DNA]</scope>
    <source>
        <strain evidence="1 2">Vaf07</strain>
    </source>
</reference>
<gene>
    <name evidence="1" type="ORF">A4A58_25145</name>
</gene>
<sequence>MSGTRRVHLNDNIRTEHLKCSCCRTKVYLIKIESDDQGGEIRTFGCPHCATSKSLRLAPRRQHLKPAELVADQVVC</sequence>
<protein>
    <submittedName>
        <fullName evidence="1">Uncharacterized protein</fullName>
    </submittedName>
</protein>
<dbReference type="EMBL" id="LVYV01000007">
    <property type="protein sequence ID" value="KZD23889.1"/>
    <property type="molecule type" value="Genomic_DNA"/>
</dbReference>
<comment type="caution">
    <text evidence="1">The sequence shown here is derived from an EMBL/GenBank/DDBJ whole genome shotgun (WGS) entry which is preliminary data.</text>
</comment>